<dbReference type="PANTHER" id="PTHR34724:SF2">
    <property type="entry name" value="OS12G0596101 PROTEIN"/>
    <property type="match status" value="1"/>
</dbReference>
<sequence>MCYPEKCPRCGKTGWAGCGQHVDEVMRSVPAAQRCTCDDDSAFQPGSTITDSPFHRRPR</sequence>
<protein>
    <submittedName>
        <fullName evidence="1">Uncharacterized protein</fullName>
    </submittedName>
</protein>
<dbReference type="RefSeq" id="WP_278220580.1">
    <property type="nucleotide sequence ID" value="NZ_JAKZMO010000005.1"/>
</dbReference>
<evidence type="ECO:0000313" key="2">
    <source>
        <dbReference type="Proteomes" id="UP001154266"/>
    </source>
</evidence>
<comment type="caution">
    <text evidence="1">The sequence shown here is derived from an EMBL/GenBank/DDBJ whole genome shotgun (WGS) entry which is preliminary data.</text>
</comment>
<dbReference type="EMBL" id="JAKZMO010000005">
    <property type="protein sequence ID" value="MDG5482785.1"/>
    <property type="molecule type" value="Genomic_DNA"/>
</dbReference>
<gene>
    <name evidence="1" type="ORF">MNO81_08240</name>
</gene>
<keyword evidence="2" id="KW-1185">Reference proteome</keyword>
<dbReference type="PANTHER" id="PTHR34724">
    <property type="entry name" value="OS12G0596101 PROTEIN"/>
    <property type="match status" value="1"/>
</dbReference>
<dbReference type="Proteomes" id="UP001154266">
    <property type="component" value="Unassembled WGS sequence"/>
</dbReference>
<proteinExistence type="predicted"/>
<name>A0ABT6GMW0_MYCGU</name>
<accession>A0ABT6GMW0</accession>
<reference evidence="1" key="1">
    <citation type="journal article" date="2023" name="Environ. Microbiol.">
        <title>The 2-methylpropene degradation pathway in Mycobacteriaceae family strains.</title>
        <authorList>
            <person name="Helbich S."/>
            <person name="Barrantes I."/>
            <person name="Dos Anjos Borges L.G."/>
            <person name="Pieper D.H."/>
            <person name="Vainshtein Y."/>
            <person name="Sohn K."/>
            <person name="Engesser K.H."/>
        </authorList>
    </citation>
    <scope>NUCLEOTIDE SEQUENCE</scope>
    <source>
        <strain evidence="1">IBE100</strain>
    </source>
</reference>
<evidence type="ECO:0000313" key="1">
    <source>
        <dbReference type="EMBL" id="MDG5482785.1"/>
    </source>
</evidence>
<organism evidence="1 2">
    <name type="scientific">Mycolicibacterium gadium</name>
    <name type="common">Mycobacterium gadium</name>
    <dbReference type="NCBI Taxonomy" id="1794"/>
    <lineage>
        <taxon>Bacteria</taxon>
        <taxon>Bacillati</taxon>
        <taxon>Actinomycetota</taxon>
        <taxon>Actinomycetes</taxon>
        <taxon>Mycobacteriales</taxon>
        <taxon>Mycobacteriaceae</taxon>
        <taxon>Mycolicibacterium</taxon>
    </lineage>
</organism>